<organism evidence="1 2">
    <name type="scientific">Lipomyces kononenkoae</name>
    <name type="common">Yeast</name>
    <dbReference type="NCBI Taxonomy" id="34357"/>
    <lineage>
        <taxon>Eukaryota</taxon>
        <taxon>Fungi</taxon>
        <taxon>Dikarya</taxon>
        <taxon>Ascomycota</taxon>
        <taxon>Saccharomycotina</taxon>
        <taxon>Lipomycetes</taxon>
        <taxon>Lipomycetales</taxon>
        <taxon>Lipomycetaceae</taxon>
        <taxon>Lipomyces</taxon>
    </lineage>
</organism>
<dbReference type="Proteomes" id="UP001433508">
    <property type="component" value="Unassembled WGS sequence"/>
</dbReference>
<gene>
    <name evidence="1" type="ORF">V1525DRAFT_73587</name>
</gene>
<comment type="caution">
    <text evidence="1">The sequence shown here is derived from an EMBL/GenBank/DDBJ whole genome shotgun (WGS) entry which is preliminary data.</text>
</comment>
<sequence length="213" mass="24516">MIILSATAKKLTLGSELDRTISSKEVKRARQLVQAIQDLISSIEIWTSEIADEWRPKTLDSHYISEMYYSSKFSIPRLTCPRLLSYHDIWLASIWNFHVASQIVLRESLVDVINYVTARNMQEPGLTDMKRIQSEQNAVKKTVYHPHPVSPSALGLRTQRHSRAIFPAQGKMTGRFFALFPMRVMQRARFTQVELKQTASEVIEWINSSHGLE</sequence>
<evidence type="ECO:0000313" key="1">
    <source>
        <dbReference type="EMBL" id="KAK9234223.1"/>
    </source>
</evidence>
<dbReference type="EMBL" id="MU971499">
    <property type="protein sequence ID" value="KAK9234223.1"/>
    <property type="molecule type" value="Genomic_DNA"/>
</dbReference>
<accession>A0ACC3SRJ0</accession>
<name>A0ACC3SRJ0_LIPKO</name>
<keyword evidence="2" id="KW-1185">Reference proteome</keyword>
<evidence type="ECO:0000313" key="2">
    <source>
        <dbReference type="Proteomes" id="UP001433508"/>
    </source>
</evidence>
<reference evidence="2" key="1">
    <citation type="journal article" date="2024" name="Front. Bioeng. Biotechnol.">
        <title>Genome-scale model development and genomic sequencing of the oleaginous clade Lipomyces.</title>
        <authorList>
            <person name="Czajka J.J."/>
            <person name="Han Y."/>
            <person name="Kim J."/>
            <person name="Mondo S.J."/>
            <person name="Hofstad B.A."/>
            <person name="Robles A."/>
            <person name="Haridas S."/>
            <person name="Riley R."/>
            <person name="LaButti K."/>
            <person name="Pangilinan J."/>
            <person name="Andreopoulos W."/>
            <person name="Lipzen A."/>
            <person name="Yan J."/>
            <person name="Wang M."/>
            <person name="Ng V."/>
            <person name="Grigoriev I.V."/>
            <person name="Spatafora J.W."/>
            <person name="Magnuson J.K."/>
            <person name="Baker S.E."/>
            <person name="Pomraning K.R."/>
        </authorList>
    </citation>
    <scope>NUCLEOTIDE SEQUENCE [LARGE SCALE GENOMIC DNA]</scope>
    <source>
        <strain evidence="2">CBS 7786</strain>
    </source>
</reference>
<protein>
    <submittedName>
        <fullName evidence="1">Uncharacterized protein</fullName>
    </submittedName>
</protein>
<proteinExistence type="predicted"/>